<feature type="region of interest" description="Disordered" evidence="1">
    <location>
        <begin position="39"/>
        <end position="122"/>
    </location>
</feature>
<reference evidence="2" key="1">
    <citation type="submission" date="2022-07" db="EMBL/GenBank/DDBJ databases">
        <title>Taxonomy of Aspergillus series Nigri: significant species reduction supported by multi-species coalescent approaches.</title>
        <authorList>
            <person name="Bian C."/>
            <person name="Kusuya Y."/>
            <person name="Sklenar F."/>
            <person name="D'hooge E."/>
            <person name="Yaguchi T."/>
            <person name="Takahashi H."/>
            <person name="Hubka V."/>
        </authorList>
    </citation>
    <scope>NUCLEOTIDE SEQUENCE</scope>
    <source>
        <strain evidence="2">IFM 56815</strain>
    </source>
</reference>
<accession>A0A9W6EJ80</accession>
<evidence type="ECO:0000256" key="1">
    <source>
        <dbReference type="SAM" id="MobiDB-lite"/>
    </source>
</evidence>
<sequence length="282" mass="32049">MVQNQMPPSTITISHGSAWVPTAWCSSKMMMMIMTTTIEDDDDNDNDNDDDNNNNNNDNNNDKDEDNYNYNDTDNDTDNDNNDNNNDDHDDDDNDTDNDNNNNNDDNSSNDNNDDNDDSDRLFPRYTSREAKLKLELALCHDMILKVGDFRSENSISDCRTLIPKDSLVHGLHIQWHTDPRCQTFAARWTRSQDSPLQNRQNLVGDASTQQRTKPGYDNGLANEGVSTMSGVAHRVLNPTWRHEAWCTDIDFGLSIVRILGHGTFRTAEPHDGLVFNSTQFI</sequence>
<evidence type="ECO:0000313" key="2">
    <source>
        <dbReference type="EMBL" id="GLA81105.1"/>
    </source>
</evidence>
<feature type="compositionally biased region" description="Acidic residues" evidence="1">
    <location>
        <begin position="88"/>
        <end position="98"/>
    </location>
</feature>
<feature type="compositionally biased region" description="Low complexity" evidence="1">
    <location>
        <begin position="99"/>
        <end position="111"/>
    </location>
</feature>
<feature type="compositionally biased region" description="Acidic residues" evidence="1">
    <location>
        <begin position="39"/>
        <end position="52"/>
    </location>
</feature>
<name>A0A9W6EJ80_ASPTU</name>
<organism evidence="2 3">
    <name type="scientific">Aspergillus tubingensis</name>
    <dbReference type="NCBI Taxonomy" id="5068"/>
    <lineage>
        <taxon>Eukaryota</taxon>
        <taxon>Fungi</taxon>
        <taxon>Dikarya</taxon>
        <taxon>Ascomycota</taxon>
        <taxon>Pezizomycotina</taxon>
        <taxon>Eurotiomycetes</taxon>
        <taxon>Eurotiomycetidae</taxon>
        <taxon>Eurotiales</taxon>
        <taxon>Aspergillaceae</taxon>
        <taxon>Aspergillus</taxon>
        <taxon>Aspergillus subgen. Circumdati</taxon>
    </lineage>
</organism>
<dbReference type="AlphaFoldDB" id="A0A9W6EJ80"/>
<feature type="compositionally biased region" description="Acidic residues" evidence="1">
    <location>
        <begin position="63"/>
        <end position="81"/>
    </location>
</feature>
<gene>
    <name evidence="2" type="ORF">AtubIFM56815_004739</name>
</gene>
<evidence type="ECO:0000313" key="3">
    <source>
        <dbReference type="Proteomes" id="UP001144157"/>
    </source>
</evidence>
<dbReference type="Proteomes" id="UP001144157">
    <property type="component" value="Unassembled WGS sequence"/>
</dbReference>
<protein>
    <submittedName>
        <fullName evidence="2">Uncharacterized protein</fullName>
    </submittedName>
</protein>
<comment type="caution">
    <text evidence="2">The sequence shown here is derived from an EMBL/GenBank/DDBJ whole genome shotgun (WGS) entry which is preliminary data.</text>
</comment>
<proteinExistence type="predicted"/>
<dbReference type="EMBL" id="BRPE01000002">
    <property type="protein sequence ID" value="GLA81105.1"/>
    <property type="molecule type" value="Genomic_DNA"/>
</dbReference>